<feature type="domain" description="Carbohydrate kinase PfkB" evidence="1">
    <location>
        <begin position="2"/>
        <end position="280"/>
    </location>
</feature>
<dbReference type="SUPFAM" id="SSF53613">
    <property type="entry name" value="Ribokinase-like"/>
    <property type="match status" value="1"/>
</dbReference>
<dbReference type="EMBL" id="FWXV01000001">
    <property type="protein sequence ID" value="SMC66826.1"/>
    <property type="molecule type" value="Genomic_DNA"/>
</dbReference>
<evidence type="ECO:0000313" key="3">
    <source>
        <dbReference type="Proteomes" id="UP000192674"/>
    </source>
</evidence>
<dbReference type="PANTHER" id="PTHR46969">
    <property type="entry name" value="BIFUNCTIONAL PROTEIN HLDE"/>
    <property type="match status" value="1"/>
</dbReference>
<evidence type="ECO:0000259" key="1">
    <source>
        <dbReference type="Pfam" id="PF00294"/>
    </source>
</evidence>
<proteinExistence type="predicted"/>
<dbReference type="GO" id="GO:0033786">
    <property type="term" value="F:heptose-1-phosphate adenylyltransferase activity"/>
    <property type="evidence" value="ECO:0007669"/>
    <property type="project" value="TreeGrafter"/>
</dbReference>
<dbReference type="RefSeq" id="WP_084425097.1">
    <property type="nucleotide sequence ID" value="NZ_FWXV01000001.1"/>
</dbReference>
<protein>
    <submittedName>
        <fullName evidence="2">RfaE bifunctional protein, domain I</fullName>
    </submittedName>
</protein>
<dbReference type="PANTHER" id="PTHR46969:SF1">
    <property type="entry name" value="BIFUNCTIONAL PROTEIN HLDE"/>
    <property type="match status" value="1"/>
</dbReference>
<accession>A0A1Y5X2V3</accession>
<reference evidence="2 3" key="1">
    <citation type="submission" date="2017-04" db="EMBL/GenBank/DDBJ databases">
        <authorList>
            <person name="Afonso C.L."/>
            <person name="Miller P.J."/>
            <person name="Scott M.A."/>
            <person name="Spackman E."/>
            <person name="Goraichik I."/>
            <person name="Dimitrov K.M."/>
            <person name="Suarez D.L."/>
            <person name="Swayne D.E."/>
        </authorList>
    </citation>
    <scope>NUCLEOTIDE SEQUENCE [LARGE SCALE GENOMIC DNA]</scope>
    <source>
        <strain evidence="2 3">DSM 43828</strain>
    </source>
</reference>
<dbReference type="AlphaFoldDB" id="A0A1Y5X2V3"/>
<organism evidence="2 3">
    <name type="scientific">Kibdelosporangium aridum</name>
    <dbReference type="NCBI Taxonomy" id="2030"/>
    <lineage>
        <taxon>Bacteria</taxon>
        <taxon>Bacillati</taxon>
        <taxon>Actinomycetota</taxon>
        <taxon>Actinomycetes</taxon>
        <taxon>Pseudonocardiales</taxon>
        <taxon>Pseudonocardiaceae</taxon>
        <taxon>Kibdelosporangium</taxon>
    </lineage>
</organism>
<dbReference type="OrthoDB" id="9802794at2"/>
<dbReference type="GO" id="GO:0033785">
    <property type="term" value="F:heptose 7-phosphate kinase activity"/>
    <property type="evidence" value="ECO:0007669"/>
    <property type="project" value="TreeGrafter"/>
</dbReference>
<dbReference type="GO" id="GO:0005829">
    <property type="term" value="C:cytosol"/>
    <property type="evidence" value="ECO:0007669"/>
    <property type="project" value="TreeGrafter"/>
</dbReference>
<dbReference type="Gene3D" id="3.40.1190.20">
    <property type="match status" value="1"/>
</dbReference>
<name>A0A1Y5X2V3_KIBAR</name>
<dbReference type="InterPro" id="IPR029056">
    <property type="entry name" value="Ribokinase-like"/>
</dbReference>
<keyword evidence="3" id="KW-1185">Reference proteome</keyword>
<dbReference type="Proteomes" id="UP000192674">
    <property type="component" value="Unassembled WGS sequence"/>
</dbReference>
<dbReference type="InterPro" id="IPR011611">
    <property type="entry name" value="PfkB_dom"/>
</dbReference>
<evidence type="ECO:0000313" key="2">
    <source>
        <dbReference type="EMBL" id="SMC66826.1"/>
    </source>
</evidence>
<dbReference type="Pfam" id="PF00294">
    <property type="entry name" value="PfkB"/>
    <property type="match status" value="1"/>
</dbReference>
<gene>
    <name evidence="2" type="ORF">SAMN05661093_01354</name>
</gene>
<sequence>MSLVVVGDTLLDIDLLGSATRLCPDAPVPVLDLENEVVRPGGAGLAAALAAADGLDVTLVTAIADDADGDRLRKVLGDLPFVAGPSWAATPVKTRLRAAGQSLMRVDRGGRGDPVVTDEMLDAVRTADAILVSDYGRGLARDERLRALLGRIARRTPIVWDPHPRGPEPILGARMVTPNSGEARAASGSNDPTEAAELLRARWQAEAVAVTMGARGAVLACGRDLVTVPTPRVQVADPCGAGDCFAATVAVRLMSGASSEVAVWSGVDAASRFLAAGGAAAFDKHTLRQGERS</sequence>